<proteinExistence type="predicted"/>
<evidence type="ECO:0000313" key="2">
    <source>
        <dbReference type="Proteomes" id="UP001237843"/>
    </source>
</evidence>
<gene>
    <name evidence="1" type="ORF">PT520_11275</name>
</gene>
<reference evidence="1" key="1">
    <citation type="journal article" date="2023" name="Antibiotics">
        <title>Genomic Characterization of Antibiotic-Resistant Campylobacterales Isolated from Chilean Poultry Meat.</title>
        <authorList>
            <person name="Concha-Toloza M."/>
            <person name="Lopez-Cantillo M."/>
            <person name="Molina-Mora J.A."/>
            <person name="Collado L."/>
        </authorList>
    </citation>
    <scope>NUCLEOTIDE SEQUENCE</scope>
    <source>
        <strain evidence="1">FR1p273A</strain>
    </source>
</reference>
<organism evidence="1 2">
    <name type="scientific">Aliarcobacter butzleri</name>
    <dbReference type="NCBI Taxonomy" id="28197"/>
    <lineage>
        <taxon>Bacteria</taxon>
        <taxon>Pseudomonadati</taxon>
        <taxon>Campylobacterota</taxon>
        <taxon>Epsilonproteobacteria</taxon>
        <taxon>Campylobacterales</taxon>
        <taxon>Arcobacteraceae</taxon>
        <taxon>Aliarcobacter</taxon>
    </lineage>
</organism>
<dbReference type="RefSeq" id="WP_284075103.1">
    <property type="nucleotide sequence ID" value="NZ_JAQTJH010000017.1"/>
</dbReference>
<accession>A0AAW6VTB5</accession>
<sequence length="58" mass="6675">MGGSGISRMNELCLEANIEEPRVKESGDFFDIEFMRPKISKKEILNIEEHNIFPTDCD</sequence>
<dbReference type="AlphaFoldDB" id="A0AAW6VTB5"/>
<comment type="caution">
    <text evidence="1">The sequence shown here is derived from an EMBL/GenBank/DDBJ whole genome shotgun (WGS) entry which is preliminary data.</text>
</comment>
<reference evidence="1" key="2">
    <citation type="submission" date="2023-02" db="EMBL/GenBank/DDBJ databases">
        <authorList>
            <person name="Concha-Toloza M."/>
            <person name="Lopez-Cantillo M."/>
            <person name="Molina-Mora J."/>
            <person name="Collado L."/>
        </authorList>
    </citation>
    <scope>NUCLEOTIDE SEQUENCE</scope>
    <source>
        <strain evidence="1">FR1p273A</strain>
    </source>
</reference>
<evidence type="ECO:0000313" key="1">
    <source>
        <dbReference type="EMBL" id="MDK2063099.1"/>
    </source>
</evidence>
<protein>
    <submittedName>
        <fullName evidence="1">Uncharacterized protein</fullName>
    </submittedName>
</protein>
<dbReference type="EMBL" id="JAQTJH010000017">
    <property type="protein sequence ID" value="MDK2063099.1"/>
    <property type="molecule type" value="Genomic_DNA"/>
</dbReference>
<dbReference type="Proteomes" id="UP001237843">
    <property type="component" value="Unassembled WGS sequence"/>
</dbReference>
<name>A0AAW6VTB5_9BACT</name>